<evidence type="ECO:0000256" key="1">
    <source>
        <dbReference type="SAM" id="MobiDB-lite"/>
    </source>
</evidence>
<feature type="region of interest" description="Disordered" evidence="1">
    <location>
        <begin position="25"/>
        <end position="59"/>
    </location>
</feature>
<dbReference type="OrthoDB" id="7440960at2759"/>
<dbReference type="AlphaFoldDB" id="A0A8J2PFQ8"/>
<dbReference type="Proteomes" id="UP000708208">
    <property type="component" value="Unassembled WGS sequence"/>
</dbReference>
<keyword evidence="3" id="KW-1185">Reference proteome</keyword>
<protein>
    <submittedName>
        <fullName evidence="2">Uncharacterized protein</fullName>
    </submittedName>
</protein>
<organism evidence="2 3">
    <name type="scientific">Allacma fusca</name>
    <dbReference type="NCBI Taxonomy" id="39272"/>
    <lineage>
        <taxon>Eukaryota</taxon>
        <taxon>Metazoa</taxon>
        <taxon>Ecdysozoa</taxon>
        <taxon>Arthropoda</taxon>
        <taxon>Hexapoda</taxon>
        <taxon>Collembola</taxon>
        <taxon>Symphypleona</taxon>
        <taxon>Sminthuridae</taxon>
        <taxon>Allacma</taxon>
    </lineage>
</organism>
<accession>A0A8J2PFQ8</accession>
<evidence type="ECO:0000313" key="2">
    <source>
        <dbReference type="EMBL" id="CAG7785245.1"/>
    </source>
</evidence>
<gene>
    <name evidence="2" type="ORF">AFUS01_LOCUS23878</name>
</gene>
<dbReference type="EMBL" id="CAJVCH010292122">
    <property type="protein sequence ID" value="CAG7785245.1"/>
    <property type="molecule type" value="Genomic_DNA"/>
</dbReference>
<sequence length="137" mass="15907">MGDIICHPHASNGEVARKHHVGKGIFRPRNDRNETGDNLQNDVENSPSENEIVDLEEEPSSLRSKVYEHFRWIDTEKKRLFKRDSSNSTGNLRRHMKRKHMSIYIGSPGVRKSNQRLISNFLKPKIKRLLSLNHPNS</sequence>
<name>A0A8J2PFQ8_9HEXA</name>
<evidence type="ECO:0000313" key="3">
    <source>
        <dbReference type="Proteomes" id="UP000708208"/>
    </source>
</evidence>
<comment type="caution">
    <text evidence="2">The sequence shown here is derived from an EMBL/GenBank/DDBJ whole genome shotgun (WGS) entry which is preliminary data.</text>
</comment>
<feature type="compositionally biased region" description="Polar residues" evidence="1">
    <location>
        <begin position="36"/>
        <end position="49"/>
    </location>
</feature>
<reference evidence="2" key="1">
    <citation type="submission" date="2021-06" db="EMBL/GenBank/DDBJ databases">
        <authorList>
            <person name="Hodson N. C."/>
            <person name="Mongue J. A."/>
            <person name="Jaron S. K."/>
        </authorList>
    </citation>
    <scope>NUCLEOTIDE SEQUENCE</scope>
</reference>
<proteinExistence type="predicted"/>
<dbReference type="SMART" id="SM00614">
    <property type="entry name" value="ZnF_BED"/>
    <property type="match status" value="1"/>
</dbReference>